<keyword evidence="3" id="KW-1185">Reference proteome</keyword>
<accession>F9XN17</accession>
<reference evidence="2 3" key="1">
    <citation type="journal article" date="2011" name="PLoS Genet.">
        <title>Finished genome of the fungal wheat pathogen Mycosphaerella graminicola reveals dispensome structure, chromosome plasticity, and stealth pathogenesis.</title>
        <authorList>
            <person name="Goodwin S.B."/>
            <person name="Ben M'barek S."/>
            <person name="Dhillon B."/>
            <person name="Wittenberg A.H.J."/>
            <person name="Crane C.F."/>
            <person name="Hane J.K."/>
            <person name="Foster A.J."/>
            <person name="Van der Lee T.A.J."/>
            <person name="Grimwood J."/>
            <person name="Aerts A."/>
            <person name="Antoniw J."/>
            <person name="Bailey A."/>
            <person name="Bluhm B."/>
            <person name="Bowler J."/>
            <person name="Bristow J."/>
            <person name="van der Burgt A."/>
            <person name="Canto-Canche B."/>
            <person name="Churchill A.C.L."/>
            <person name="Conde-Ferraez L."/>
            <person name="Cools H.J."/>
            <person name="Coutinho P.M."/>
            <person name="Csukai M."/>
            <person name="Dehal P."/>
            <person name="De Wit P."/>
            <person name="Donzelli B."/>
            <person name="van de Geest H.C."/>
            <person name="van Ham R.C.H.J."/>
            <person name="Hammond-Kosack K.E."/>
            <person name="Henrissat B."/>
            <person name="Kilian A."/>
            <person name="Kobayashi A.K."/>
            <person name="Koopmann E."/>
            <person name="Kourmpetis Y."/>
            <person name="Kuzniar A."/>
            <person name="Lindquist E."/>
            <person name="Lombard V."/>
            <person name="Maliepaard C."/>
            <person name="Martins N."/>
            <person name="Mehrabi R."/>
            <person name="Nap J.P.H."/>
            <person name="Ponomarenko A."/>
            <person name="Rudd J.J."/>
            <person name="Salamov A."/>
            <person name="Schmutz J."/>
            <person name="Schouten H.J."/>
            <person name="Shapiro H."/>
            <person name="Stergiopoulos I."/>
            <person name="Torriani S.F.F."/>
            <person name="Tu H."/>
            <person name="de Vries R.P."/>
            <person name="Waalwijk C."/>
            <person name="Ware S.B."/>
            <person name="Wiebenga A."/>
            <person name="Zwiers L.-H."/>
            <person name="Oliver R.P."/>
            <person name="Grigoriev I.V."/>
            <person name="Kema G.H.J."/>
        </authorList>
    </citation>
    <scope>NUCLEOTIDE SEQUENCE [LARGE SCALE GENOMIC DNA]</scope>
    <source>
        <strain evidence="3">CBS 115943 / IPO323</strain>
    </source>
</reference>
<dbReference type="GeneID" id="13396280"/>
<name>F9XN17_ZYMTI</name>
<organism evidence="2 3">
    <name type="scientific">Zymoseptoria tritici (strain CBS 115943 / IPO323)</name>
    <name type="common">Speckled leaf blotch fungus</name>
    <name type="synonym">Septoria tritici</name>
    <dbReference type="NCBI Taxonomy" id="336722"/>
    <lineage>
        <taxon>Eukaryota</taxon>
        <taxon>Fungi</taxon>
        <taxon>Dikarya</taxon>
        <taxon>Ascomycota</taxon>
        <taxon>Pezizomycotina</taxon>
        <taxon>Dothideomycetes</taxon>
        <taxon>Dothideomycetidae</taxon>
        <taxon>Mycosphaerellales</taxon>
        <taxon>Mycosphaerellaceae</taxon>
        <taxon>Zymoseptoria</taxon>
    </lineage>
</organism>
<dbReference type="HOGENOM" id="CLU_1526384_0_0_1"/>
<proteinExistence type="predicted"/>
<dbReference type="RefSeq" id="XP_003848616.1">
    <property type="nucleotide sequence ID" value="XM_003848568.1"/>
</dbReference>
<sequence>MLRNNNDTATAEDDVKHSNTGAKTAVAHKKWVERRNKAMRKAQQNGTGSLQPAKTLGPVQSSPTRTPSHPYATPASTAHSSRTTQQVPRGVVFTNDQPFIEAGARADTVFEGMVQDAMAAVVMQMYQCELMQLPPPQITSKDSLYDDIYDELTEYSIYPKASRPKSRIVPAHSPPP</sequence>
<gene>
    <name evidence="2" type="ORF">MYCGRDRAFT_96643</name>
</gene>
<dbReference type="EMBL" id="CM001206">
    <property type="protein sequence ID" value="EGP83592.1"/>
    <property type="molecule type" value="Genomic_DNA"/>
</dbReference>
<feature type="compositionally biased region" description="Polar residues" evidence="1">
    <location>
        <begin position="74"/>
        <end position="85"/>
    </location>
</feature>
<evidence type="ECO:0000313" key="3">
    <source>
        <dbReference type="Proteomes" id="UP000008062"/>
    </source>
</evidence>
<dbReference type="VEuPathDB" id="FungiDB:ZTRI_11.245"/>
<dbReference type="Proteomes" id="UP000008062">
    <property type="component" value="Chromosome 11"/>
</dbReference>
<dbReference type="InParanoid" id="F9XN17"/>
<feature type="compositionally biased region" description="Polar residues" evidence="1">
    <location>
        <begin position="42"/>
        <end position="67"/>
    </location>
</feature>
<protein>
    <submittedName>
        <fullName evidence="2">Uncharacterized protein</fullName>
    </submittedName>
</protein>
<feature type="region of interest" description="Disordered" evidence="1">
    <location>
        <begin position="1"/>
        <end position="85"/>
    </location>
</feature>
<dbReference type="AlphaFoldDB" id="F9XN17"/>
<evidence type="ECO:0000313" key="2">
    <source>
        <dbReference type="EMBL" id="EGP83592.1"/>
    </source>
</evidence>
<feature type="compositionally biased region" description="Basic residues" evidence="1">
    <location>
        <begin position="26"/>
        <end position="40"/>
    </location>
</feature>
<evidence type="ECO:0000256" key="1">
    <source>
        <dbReference type="SAM" id="MobiDB-lite"/>
    </source>
</evidence>
<dbReference type="KEGG" id="ztr:MYCGRDRAFT_96643"/>